<evidence type="ECO:0000313" key="11">
    <source>
        <dbReference type="Proteomes" id="UP000001382"/>
    </source>
</evidence>
<keyword evidence="2 5" id="KW-0645">Protease</keyword>
<dbReference type="PANTHER" id="PTHR43806">
    <property type="entry name" value="PEPTIDASE S8"/>
    <property type="match status" value="1"/>
</dbReference>
<feature type="chain" id="PRO_5003035569" evidence="8">
    <location>
        <begin position="34"/>
        <end position="575"/>
    </location>
</feature>
<dbReference type="InterPro" id="IPR036852">
    <property type="entry name" value="Peptidase_S8/S53_dom_sf"/>
</dbReference>
<keyword evidence="3 5" id="KW-0378">Hydrolase</keyword>
<dbReference type="PROSITE" id="PS00138">
    <property type="entry name" value="SUBTILASE_SER"/>
    <property type="match status" value="1"/>
</dbReference>
<keyword evidence="4 5" id="KW-0720">Serine protease</keyword>
<protein>
    <submittedName>
        <fullName evidence="10">Peptidase S8 and S53 subtilisin kexin sedolisin</fullName>
    </submittedName>
</protein>
<dbReference type="KEGG" id="gob:Gobs_2496"/>
<feature type="active site" description="Charge relay system" evidence="5">
    <location>
        <position position="485"/>
    </location>
</feature>
<evidence type="ECO:0000256" key="5">
    <source>
        <dbReference type="PROSITE-ProRule" id="PRU01240"/>
    </source>
</evidence>
<evidence type="ECO:0000256" key="2">
    <source>
        <dbReference type="ARBA" id="ARBA00022670"/>
    </source>
</evidence>
<dbReference type="PRINTS" id="PR00723">
    <property type="entry name" value="SUBTILISIN"/>
</dbReference>
<keyword evidence="8" id="KW-0732">Signal</keyword>
<proteinExistence type="inferred from homology"/>
<dbReference type="PROSITE" id="PS00136">
    <property type="entry name" value="SUBTILASE_ASP"/>
    <property type="match status" value="1"/>
</dbReference>
<dbReference type="STRING" id="526225.Gobs_2496"/>
<feature type="signal peptide" evidence="8">
    <location>
        <begin position="1"/>
        <end position="33"/>
    </location>
</feature>
<dbReference type="Pfam" id="PF00082">
    <property type="entry name" value="Peptidase_S8"/>
    <property type="match status" value="1"/>
</dbReference>
<dbReference type="PROSITE" id="PS51892">
    <property type="entry name" value="SUBTILASE"/>
    <property type="match status" value="1"/>
</dbReference>
<dbReference type="MEROPS" id="S08.091"/>
<dbReference type="AlphaFoldDB" id="D2S4H7"/>
<feature type="active site" description="Charge relay system" evidence="5">
    <location>
        <position position="183"/>
    </location>
</feature>
<evidence type="ECO:0000256" key="3">
    <source>
        <dbReference type="ARBA" id="ARBA00022801"/>
    </source>
</evidence>
<evidence type="ECO:0000256" key="7">
    <source>
        <dbReference type="SAM" id="MobiDB-lite"/>
    </source>
</evidence>
<reference evidence="10 11" key="1">
    <citation type="journal article" date="2010" name="Stand. Genomic Sci.">
        <title>Complete genome sequence of Geodermatophilus obscurus type strain (G-20).</title>
        <authorList>
            <person name="Ivanova N."/>
            <person name="Sikorski J."/>
            <person name="Jando M."/>
            <person name="Munk C."/>
            <person name="Lapidus A."/>
            <person name="Glavina Del Rio T."/>
            <person name="Copeland A."/>
            <person name="Tice H."/>
            <person name="Cheng J.-F."/>
            <person name="Lucas S."/>
            <person name="Chen F."/>
            <person name="Nolan M."/>
            <person name="Bruce D."/>
            <person name="Goodwin L."/>
            <person name="Pitluck S."/>
            <person name="Mavromatis K."/>
            <person name="Mikhailova N."/>
            <person name="Pati A."/>
            <person name="Chen A."/>
            <person name="Palaniappan K."/>
            <person name="Land M."/>
            <person name="Hauser L."/>
            <person name="Chang Y.-J."/>
            <person name="Jeffries C.D."/>
            <person name="Meincke L."/>
            <person name="Brettin T."/>
            <person name="Detter J.C."/>
            <person name="Detter J.C."/>
            <person name="Rohde M."/>
            <person name="Goeker M."/>
            <person name="Bristow J."/>
            <person name="Eisen J.A."/>
            <person name="Markowitz V."/>
            <person name="Hugenholtz P."/>
            <person name="Kyrpides N.C."/>
            <person name="Klenk H.-P."/>
        </authorList>
    </citation>
    <scope>NUCLEOTIDE SEQUENCE [LARGE SCALE GENOMIC DNA]</scope>
    <source>
        <strain evidence="11">ATCC 25078 / DSM 43160 / JCM 3152 / KCC A-0152 / KCTC 9177 / NBRC 13315 / NRRL B-3577 / G-20</strain>
    </source>
</reference>
<dbReference type="OrthoDB" id="9813435at2"/>
<evidence type="ECO:0000256" key="4">
    <source>
        <dbReference type="ARBA" id="ARBA00022825"/>
    </source>
</evidence>
<dbReference type="InterPro" id="IPR015500">
    <property type="entry name" value="Peptidase_S8_subtilisin-rel"/>
</dbReference>
<dbReference type="InterPro" id="IPR023828">
    <property type="entry name" value="Peptidase_S8_Ser-AS"/>
</dbReference>
<evidence type="ECO:0000256" key="1">
    <source>
        <dbReference type="ARBA" id="ARBA00011073"/>
    </source>
</evidence>
<dbReference type="SUPFAM" id="SSF52743">
    <property type="entry name" value="Subtilisin-like"/>
    <property type="match status" value="1"/>
</dbReference>
<reference evidence="11" key="2">
    <citation type="submission" date="2010-01" db="EMBL/GenBank/DDBJ databases">
        <title>The complete genome of Geodermatophilus obscurus DSM 43160.</title>
        <authorList>
            <consortium name="US DOE Joint Genome Institute (JGI-PGF)"/>
            <person name="Lucas S."/>
            <person name="Copeland A."/>
            <person name="Lapidus A."/>
            <person name="Glavina del Rio T."/>
            <person name="Dalin E."/>
            <person name="Tice H."/>
            <person name="Bruce D."/>
            <person name="Goodwin L."/>
            <person name="Pitluck S."/>
            <person name="Kyrpides N."/>
            <person name="Mavromatis K."/>
            <person name="Ivanova N."/>
            <person name="Munk A.C."/>
            <person name="Brettin T."/>
            <person name="Detter J.C."/>
            <person name="Han C."/>
            <person name="Larimer F."/>
            <person name="Land M."/>
            <person name="Hauser L."/>
            <person name="Markowitz V."/>
            <person name="Cheng J.-F."/>
            <person name="Hugenholtz P."/>
            <person name="Woyke T."/>
            <person name="Wu D."/>
            <person name="Jando M."/>
            <person name="Schneider S."/>
            <person name="Klenk H.-P."/>
            <person name="Eisen J.A."/>
        </authorList>
    </citation>
    <scope>NUCLEOTIDE SEQUENCE [LARGE SCALE GENOMIC DNA]</scope>
    <source>
        <strain evidence="11">ATCC 25078 / DSM 43160 / JCM 3152 / KCC A-0152 / KCTC 9177 / NBRC 13315 / NRRL B-3577 / G-20</strain>
    </source>
</reference>
<dbReference type="InterPro" id="IPR050131">
    <property type="entry name" value="Peptidase_S8_subtilisin-like"/>
</dbReference>
<dbReference type="Proteomes" id="UP000001382">
    <property type="component" value="Chromosome"/>
</dbReference>
<gene>
    <name evidence="10" type="ordered locus">Gobs_2496</name>
</gene>
<dbReference type="eggNOG" id="COG1404">
    <property type="taxonomic scope" value="Bacteria"/>
</dbReference>
<dbReference type="PANTHER" id="PTHR43806:SF11">
    <property type="entry name" value="CEREVISIN-RELATED"/>
    <property type="match status" value="1"/>
</dbReference>
<dbReference type="Gene3D" id="3.40.50.200">
    <property type="entry name" value="Peptidase S8/S53 domain"/>
    <property type="match status" value="1"/>
</dbReference>
<feature type="region of interest" description="Disordered" evidence="7">
    <location>
        <begin position="128"/>
        <end position="150"/>
    </location>
</feature>
<feature type="active site" description="Charge relay system" evidence="5">
    <location>
        <position position="232"/>
    </location>
</feature>
<dbReference type="HOGENOM" id="CLU_011263_17_3_11"/>
<accession>D2S4H7</accession>
<name>D2S4H7_GEOOG</name>
<evidence type="ECO:0000256" key="8">
    <source>
        <dbReference type="SAM" id="SignalP"/>
    </source>
</evidence>
<evidence type="ECO:0000259" key="9">
    <source>
        <dbReference type="Pfam" id="PF00082"/>
    </source>
</evidence>
<dbReference type="EMBL" id="CP001867">
    <property type="protein sequence ID" value="ADB75167.1"/>
    <property type="molecule type" value="Genomic_DNA"/>
</dbReference>
<dbReference type="InterPro" id="IPR000209">
    <property type="entry name" value="Peptidase_S8/S53_dom"/>
</dbReference>
<dbReference type="GO" id="GO:0004252">
    <property type="term" value="F:serine-type endopeptidase activity"/>
    <property type="evidence" value="ECO:0007669"/>
    <property type="project" value="UniProtKB-UniRule"/>
</dbReference>
<feature type="domain" description="Peptidase S8/S53" evidence="9">
    <location>
        <begin position="174"/>
        <end position="527"/>
    </location>
</feature>
<evidence type="ECO:0000313" key="10">
    <source>
        <dbReference type="EMBL" id="ADB75167.1"/>
    </source>
</evidence>
<comment type="similarity">
    <text evidence="1 5 6">Belongs to the peptidase S8 family.</text>
</comment>
<evidence type="ECO:0000256" key="6">
    <source>
        <dbReference type="RuleBase" id="RU003355"/>
    </source>
</evidence>
<dbReference type="InterPro" id="IPR023827">
    <property type="entry name" value="Peptidase_S8_Asp-AS"/>
</dbReference>
<dbReference type="GO" id="GO:0006508">
    <property type="term" value="P:proteolysis"/>
    <property type="evidence" value="ECO:0007669"/>
    <property type="project" value="UniProtKB-KW"/>
</dbReference>
<dbReference type="PROSITE" id="PS00137">
    <property type="entry name" value="SUBTILASE_HIS"/>
    <property type="match status" value="1"/>
</dbReference>
<organism evidence="10 11">
    <name type="scientific">Geodermatophilus obscurus (strain ATCC 25078 / DSM 43160 / JCM 3152 / CCUG 61914 / KCC A-0152 / KCTC 9177 / NBRC 13315 / NRRL B-3577 / G-20)</name>
    <dbReference type="NCBI Taxonomy" id="526225"/>
    <lineage>
        <taxon>Bacteria</taxon>
        <taxon>Bacillati</taxon>
        <taxon>Actinomycetota</taxon>
        <taxon>Actinomycetes</taxon>
        <taxon>Geodermatophilales</taxon>
        <taxon>Geodermatophilaceae</taxon>
        <taxon>Geodermatophilus</taxon>
    </lineage>
</organism>
<dbReference type="RefSeq" id="WP_012948602.1">
    <property type="nucleotide sequence ID" value="NC_013757.1"/>
</dbReference>
<sequence>MWSRSGKRGAGKAVGVLSVSFAMVLGTSTTATGAPGDAAAPQSPASAADEYIVAFDGAPETAAAAIAAAGGTVTDLTEQVGVALVTSTDGAFLDDVRARGGIRGAARNHSVGTARPGMPHRFAEERPVADRAGGSGSADRPLHGGPDAEPLADRQWNMQMIGATADAAHREATGKGVDVGIIDTGVDATHPDLAPNFDPQRSRNFTTDIPEVDGPCEFESCVDPADVDDNGHGTHVAGIVAADDNDFGVGGVAPDATLVNVRAGNDSGYFFLYETVKALVYAGDIRLDVVNMSFFTDPWLYNCASRDEYIEGDVTDEELAQQRLIRELVLGAVTYAHGRGVTLVGAAGNEHQDLAAPTRYDETSPDFPPDAARPRTVENTCLNVPSEAPEVVSVSAVGPSRTKADYSNYGLGDVEIAAPGGWLRDLVGTPAFQTPGNLVLSSYPLDVAIEQGLADPNGDPVDELSVEYCDENGVCGFYTYLQGTSIASPHVAGVAALIIEDQGRSGRDGRALDPAVVADVLAASAEDHACPAGGVEVYTDEGRTPDFNAVCEGTTDENGLYGEGIVDAAAAVQDR</sequence>
<keyword evidence="11" id="KW-1185">Reference proteome</keyword>
<dbReference type="InterPro" id="IPR022398">
    <property type="entry name" value="Peptidase_S8_His-AS"/>
</dbReference>